<evidence type="ECO:0000259" key="9">
    <source>
        <dbReference type="Pfam" id="PF04239"/>
    </source>
</evidence>
<dbReference type="EMBL" id="OBQF01000001">
    <property type="protein sequence ID" value="SOC39321.1"/>
    <property type="molecule type" value="Genomic_DNA"/>
</dbReference>
<keyword evidence="6 8" id="KW-0472">Membrane</keyword>
<accession>A0A285UGC2</accession>
<evidence type="ECO:0000259" key="10">
    <source>
        <dbReference type="Pfam" id="PF20730"/>
    </source>
</evidence>
<gene>
    <name evidence="11" type="ORF">SAMN05878391_0827</name>
</gene>
<evidence type="ECO:0000256" key="1">
    <source>
        <dbReference type="ARBA" id="ARBA00004651"/>
    </source>
</evidence>
<feature type="transmembrane region" description="Helical" evidence="8">
    <location>
        <begin position="44"/>
        <end position="63"/>
    </location>
</feature>
<dbReference type="PANTHER" id="PTHR34582">
    <property type="entry name" value="UPF0702 TRANSMEMBRANE PROTEIN YCAP"/>
    <property type="match status" value="1"/>
</dbReference>
<dbReference type="InterPro" id="IPR023090">
    <property type="entry name" value="UPF0702_alpha/beta_dom_sf"/>
</dbReference>
<feature type="domain" description="YetF C-terminal" evidence="9">
    <location>
        <begin position="93"/>
        <end position="165"/>
    </location>
</feature>
<dbReference type="Proteomes" id="UP000219412">
    <property type="component" value="Unassembled WGS sequence"/>
</dbReference>
<feature type="transmembrane region" description="Helical" evidence="8">
    <location>
        <begin position="69"/>
        <end position="86"/>
    </location>
</feature>
<evidence type="ECO:0000256" key="2">
    <source>
        <dbReference type="ARBA" id="ARBA00006448"/>
    </source>
</evidence>
<protein>
    <submittedName>
        <fullName evidence="11">Uncharacterized membrane protein YcaP</fullName>
    </submittedName>
</protein>
<evidence type="ECO:0000256" key="5">
    <source>
        <dbReference type="ARBA" id="ARBA00022989"/>
    </source>
</evidence>
<evidence type="ECO:0000256" key="7">
    <source>
        <dbReference type="SAM" id="MobiDB-lite"/>
    </source>
</evidence>
<evidence type="ECO:0000256" key="6">
    <source>
        <dbReference type="ARBA" id="ARBA00023136"/>
    </source>
</evidence>
<proteinExistence type="inferred from homology"/>
<evidence type="ECO:0000313" key="11">
    <source>
        <dbReference type="EMBL" id="SOC39321.1"/>
    </source>
</evidence>
<dbReference type="GO" id="GO:0005886">
    <property type="term" value="C:plasma membrane"/>
    <property type="evidence" value="ECO:0007669"/>
    <property type="project" value="UniProtKB-SubCell"/>
</dbReference>
<evidence type="ECO:0000313" key="12">
    <source>
        <dbReference type="Proteomes" id="UP000219412"/>
    </source>
</evidence>
<evidence type="ECO:0000256" key="3">
    <source>
        <dbReference type="ARBA" id="ARBA00022475"/>
    </source>
</evidence>
<keyword evidence="12" id="KW-1185">Reference proteome</keyword>
<evidence type="ECO:0000256" key="8">
    <source>
        <dbReference type="SAM" id="Phobius"/>
    </source>
</evidence>
<feature type="region of interest" description="Disordered" evidence="7">
    <location>
        <begin position="157"/>
        <end position="177"/>
    </location>
</feature>
<dbReference type="Pfam" id="PF04239">
    <property type="entry name" value="DUF421"/>
    <property type="match status" value="1"/>
</dbReference>
<comment type="similarity">
    <text evidence="2">Belongs to the UPF0702 family.</text>
</comment>
<name>A0A285UGC2_9STAP</name>
<evidence type="ECO:0000256" key="4">
    <source>
        <dbReference type="ARBA" id="ARBA00022692"/>
    </source>
</evidence>
<organism evidence="11 12">
    <name type="scientific">Salinicoccus kekensis</name>
    <dbReference type="NCBI Taxonomy" id="714307"/>
    <lineage>
        <taxon>Bacteria</taxon>
        <taxon>Bacillati</taxon>
        <taxon>Bacillota</taxon>
        <taxon>Bacilli</taxon>
        <taxon>Bacillales</taxon>
        <taxon>Staphylococcaceae</taxon>
        <taxon>Salinicoccus</taxon>
    </lineage>
</organism>
<dbReference type="Pfam" id="PF20730">
    <property type="entry name" value="YetF_N"/>
    <property type="match status" value="1"/>
</dbReference>
<dbReference type="InterPro" id="IPR048454">
    <property type="entry name" value="YetF_N"/>
</dbReference>
<dbReference type="PANTHER" id="PTHR34582:SF6">
    <property type="entry name" value="UPF0702 TRANSMEMBRANE PROTEIN YCAP"/>
    <property type="match status" value="1"/>
</dbReference>
<feature type="domain" description="YetF-like N-terminal transmembrane" evidence="10">
    <location>
        <begin position="17"/>
        <end position="87"/>
    </location>
</feature>
<keyword evidence="3" id="KW-1003">Cell membrane</keyword>
<reference evidence="12" key="1">
    <citation type="submission" date="2017-08" db="EMBL/GenBank/DDBJ databases">
        <authorList>
            <person name="Varghese N."/>
            <person name="Submissions S."/>
        </authorList>
    </citation>
    <scope>NUCLEOTIDE SEQUENCE [LARGE SCALE GENOMIC DNA]</scope>
    <source>
        <strain evidence="12">DSM 23173</strain>
    </source>
</reference>
<keyword evidence="5 8" id="KW-1133">Transmembrane helix</keyword>
<keyword evidence="4 8" id="KW-0812">Transmembrane</keyword>
<dbReference type="InterPro" id="IPR007353">
    <property type="entry name" value="DUF421"/>
</dbReference>
<dbReference type="AlphaFoldDB" id="A0A285UGC2"/>
<comment type="subcellular location">
    <subcellularLocation>
        <location evidence="1">Cell membrane</location>
        <topology evidence="1">Multi-pass membrane protein</topology>
    </subcellularLocation>
</comment>
<dbReference type="Gene3D" id="3.30.240.20">
    <property type="entry name" value="bsu07140 like domains"/>
    <property type="match status" value="1"/>
</dbReference>
<dbReference type="RefSeq" id="WP_245844535.1">
    <property type="nucleotide sequence ID" value="NZ_OBQF01000001.1"/>
</dbReference>
<sequence length="177" mass="19729">MSFEDMFLGDYETILRTLVVGLLAYIALVVIVRVSGKRTLSQLNAFDFIVTVALGSILATIILDSSVSLLQGVTAYLVLVLMQYLITRFTLASDRFDDVVKSDPRLLFYKDQYLEENLKKERLNKSEVHQAVRASGTANLEKVQAVILESDGSISVIPKSDGPSENDENDIMKHVKK</sequence>
<feature type="transmembrane region" description="Helical" evidence="8">
    <location>
        <begin position="13"/>
        <end position="32"/>
    </location>
</feature>